<evidence type="ECO:0000313" key="2">
    <source>
        <dbReference type="EMBL" id="QHU34452.1"/>
    </source>
</evidence>
<accession>A0A6C0LYW5</accession>
<dbReference type="EMBL" id="MN740571">
    <property type="protein sequence ID" value="QHU34452.1"/>
    <property type="molecule type" value="Genomic_DNA"/>
</dbReference>
<protein>
    <submittedName>
        <fullName evidence="2">Uncharacterized protein</fullName>
    </submittedName>
</protein>
<keyword evidence="1" id="KW-0812">Transmembrane</keyword>
<feature type="transmembrane region" description="Helical" evidence="1">
    <location>
        <begin position="41"/>
        <end position="57"/>
    </location>
</feature>
<organism evidence="2">
    <name type="scientific">viral metagenome</name>
    <dbReference type="NCBI Taxonomy" id="1070528"/>
    <lineage>
        <taxon>unclassified sequences</taxon>
        <taxon>metagenomes</taxon>
        <taxon>organismal metagenomes</taxon>
    </lineage>
</organism>
<keyword evidence="1" id="KW-0472">Membrane</keyword>
<dbReference type="AlphaFoldDB" id="A0A6C0LYW5"/>
<proteinExistence type="predicted"/>
<name>A0A6C0LYW5_9ZZZZ</name>
<keyword evidence="1" id="KW-1133">Transmembrane helix</keyword>
<reference evidence="2" key="1">
    <citation type="journal article" date="2020" name="Nature">
        <title>Giant virus diversity and host interactions through global metagenomics.</title>
        <authorList>
            <person name="Schulz F."/>
            <person name="Roux S."/>
            <person name="Paez-Espino D."/>
            <person name="Jungbluth S."/>
            <person name="Walsh D.A."/>
            <person name="Denef V.J."/>
            <person name="McMahon K.D."/>
            <person name="Konstantinidis K.T."/>
            <person name="Eloe-Fadrosh E.A."/>
            <person name="Kyrpides N.C."/>
            <person name="Woyke T."/>
        </authorList>
    </citation>
    <scope>NUCLEOTIDE SEQUENCE</scope>
    <source>
        <strain evidence="2">GVMAG-S-1016713-123</strain>
    </source>
</reference>
<evidence type="ECO:0000256" key="1">
    <source>
        <dbReference type="SAM" id="Phobius"/>
    </source>
</evidence>
<sequence>MENELANIQGNDKGGVQLNIPTIDARYNDANLRVQRNYNEYLALSIAGFAVLGAFIYQTTKKQ</sequence>